<dbReference type="EMBL" id="EF101928">
    <property type="protein sequence ID" value="ABT16260.1"/>
    <property type="molecule type" value="Genomic_DNA"/>
</dbReference>
<reference evidence="1 2" key="1">
    <citation type="submission" date="2006-09" db="EMBL/GenBank/DDBJ databases">
        <title>Sequence and annotation of the 288-kb ATCV-1 virus that infects an endosymbiotic Chlorella strain of the heliozoon Acanthocystis turfacea.</title>
        <authorList>
            <person name="Fitzgerald L.A."/>
            <person name="Graves M.V."/>
            <person name="Li X."/>
            <person name="Pfitzner A.J.P."/>
            <person name="Hartigan J."/>
            <person name="Van Etten J.L."/>
        </authorList>
    </citation>
    <scope>NUCLEOTIDE SEQUENCE [LARGE SCALE GENOMIC DNA]</scope>
    <source>
        <strain evidence="1 2">ATCV-1</strain>
    </source>
</reference>
<name>A7K886_9PHYC</name>
<dbReference type="Proteomes" id="UP000202420">
    <property type="component" value="Segment"/>
</dbReference>
<evidence type="ECO:0000313" key="1">
    <source>
        <dbReference type="EMBL" id="ABT16260.1"/>
    </source>
</evidence>
<dbReference type="KEGG" id="vg:5470261"/>
<organism evidence="1 2">
    <name type="scientific">Chlorovirus heliozoae</name>
    <dbReference type="NCBI Taxonomy" id="322019"/>
    <lineage>
        <taxon>Viruses</taxon>
        <taxon>Varidnaviria</taxon>
        <taxon>Bamfordvirae</taxon>
        <taxon>Nucleocytoviricota</taxon>
        <taxon>Megaviricetes</taxon>
        <taxon>Algavirales</taxon>
        <taxon>Phycodnaviridae</taxon>
        <taxon>Chlorovirus</taxon>
    </lineage>
</organism>
<dbReference type="RefSeq" id="YP_001426607.1">
    <property type="nucleotide sequence ID" value="NC_008724.1"/>
</dbReference>
<gene>
    <name evidence="1" type="primary">z126R</name>
    <name evidence="1" type="ORF">ATCV1_z126R</name>
</gene>
<proteinExistence type="predicted"/>
<dbReference type="GeneID" id="5470261"/>
<evidence type="ECO:0000313" key="2">
    <source>
        <dbReference type="Proteomes" id="UP000202420"/>
    </source>
</evidence>
<sequence length="82" mass="8997">MCATRGSGVSDSSRNILTWRSRISSLSWTRCPPCSRHITPTRGTYATLLIAQPSSARMPVLTVRCVLCLSAVPNCLRTTCIR</sequence>
<accession>A7K886</accession>
<protein>
    <submittedName>
        <fullName evidence="1">Uncharacterized protein z126R</fullName>
    </submittedName>
</protein>
<keyword evidence="2" id="KW-1185">Reference proteome</keyword>